<sequence length="369" mass="38484">MTSTDSRGKLPAFVMLAGTLISLSGLTWDIDWHLDVGPDSFFTLPHLFIYSGGAIAGVTSLVMVLRATAAQRNGLDPDPAVGGRAFKVLGVFAAPIGYLVAGIAAASFLLYGLYDEWWHGLYGFDVTVASPPHQGWLTSICVTMIGTAIVFAAAREHRWGRWGFMVAIAAFGQYASIQSGALADLNLSATIDWPTLTWLTIPLVCVLLGSQVVSRGGAIGTGLLTLVLSLATWSFASWAVGWYADLQHLALRDFVELGFPIDMVLIPAIVFVFGVVVELLLRWTGSSAWLLAGSGATGVIAITWLLNSMGSGGVDLGGEDGGQADSILLTCVAGGLLAGVLGGATWRLGRALRASNATPAVSVTVGGTA</sequence>
<keyword evidence="1" id="KW-0812">Transmembrane</keyword>
<dbReference type="Proteomes" id="UP000430146">
    <property type="component" value="Unassembled WGS sequence"/>
</dbReference>
<dbReference type="RefSeq" id="WP_159235339.1">
    <property type="nucleotide sequence ID" value="NZ_CACSIP010000075.1"/>
</dbReference>
<evidence type="ECO:0000313" key="3">
    <source>
        <dbReference type="Proteomes" id="UP000430146"/>
    </source>
</evidence>
<keyword evidence="1" id="KW-0472">Membrane</keyword>
<feature type="transmembrane region" description="Helical" evidence="1">
    <location>
        <begin position="134"/>
        <end position="155"/>
    </location>
</feature>
<evidence type="ECO:0000256" key="1">
    <source>
        <dbReference type="SAM" id="Phobius"/>
    </source>
</evidence>
<feature type="transmembrane region" description="Helical" evidence="1">
    <location>
        <begin position="221"/>
        <end position="244"/>
    </location>
</feature>
<reference evidence="2 3" key="1">
    <citation type="submission" date="2019-11" db="EMBL/GenBank/DDBJ databases">
        <authorList>
            <person name="Holert J."/>
        </authorList>
    </citation>
    <scope>NUCLEOTIDE SEQUENCE [LARGE SCALE GENOMIC DNA]</scope>
    <source>
        <strain evidence="2">BC8_1</strain>
    </source>
</reference>
<feature type="transmembrane region" description="Helical" evidence="1">
    <location>
        <begin position="48"/>
        <end position="67"/>
    </location>
</feature>
<feature type="transmembrane region" description="Helical" evidence="1">
    <location>
        <begin position="288"/>
        <end position="306"/>
    </location>
</feature>
<feature type="transmembrane region" description="Helical" evidence="1">
    <location>
        <begin position="88"/>
        <end position="114"/>
    </location>
</feature>
<feature type="transmembrane region" description="Helical" evidence="1">
    <location>
        <begin position="264"/>
        <end position="281"/>
    </location>
</feature>
<feature type="transmembrane region" description="Helical" evidence="1">
    <location>
        <begin position="12"/>
        <end position="28"/>
    </location>
</feature>
<protein>
    <submittedName>
        <fullName evidence="2">Uncharacterized protein</fullName>
    </submittedName>
</protein>
<proteinExistence type="predicted"/>
<gene>
    <name evidence="2" type="ORF">AELLOGFF_02250</name>
</gene>
<dbReference type="AlphaFoldDB" id="A0A5S9R996"/>
<dbReference type="OrthoDB" id="919086at2"/>
<evidence type="ECO:0000313" key="2">
    <source>
        <dbReference type="EMBL" id="CAA0137476.1"/>
    </source>
</evidence>
<dbReference type="EMBL" id="CACSIP010000075">
    <property type="protein sequence ID" value="CAA0137476.1"/>
    <property type="molecule type" value="Genomic_DNA"/>
</dbReference>
<feature type="transmembrane region" description="Helical" evidence="1">
    <location>
        <begin position="162"/>
        <end position="183"/>
    </location>
</feature>
<accession>A0A5S9R996</accession>
<name>A0A5S9R996_MYCVN</name>
<feature type="transmembrane region" description="Helical" evidence="1">
    <location>
        <begin position="326"/>
        <end position="346"/>
    </location>
</feature>
<keyword evidence="3" id="KW-1185">Reference proteome</keyword>
<feature type="transmembrane region" description="Helical" evidence="1">
    <location>
        <begin position="195"/>
        <end position="214"/>
    </location>
</feature>
<keyword evidence="1" id="KW-1133">Transmembrane helix</keyword>
<organism evidence="2 3">
    <name type="scientific">Mycolicibacterium vanbaalenii</name>
    <name type="common">Mycobacterium vanbaalenii</name>
    <dbReference type="NCBI Taxonomy" id="110539"/>
    <lineage>
        <taxon>Bacteria</taxon>
        <taxon>Bacillati</taxon>
        <taxon>Actinomycetota</taxon>
        <taxon>Actinomycetes</taxon>
        <taxon>Mycobacteriales</taxon>
        <taxon>Mycobacteriaceae</taxon>
        <taxon>Mycolicibacterium</taxon>
    </lineage>
</organism>